<evidence type="ECO:0000313" key="3">
    <source>
        <dbReference type="Proteomes" id="UP000639973"/>
    </source>
</evidence>
<gene>
    <name evidence="2" type="ORF">GCM10010840_03170</name>
</gene>
<evidence type="ECO:0000256" key="1">
    <source>
        <dbReference type="SAM" id="MobiDB-lite"/>
    </source>
</evidence>
<organism evidence="2 3">
    <name type="scientific">Deinococcus aerolatus</name>
    <dbReference type="NCBI Taxonomy" id="522487"/>
    <lineage>
        <taxon>Bacteria</taxon>
        <taxon>Thermotogati</taxon>
        <taxon>Deinococcota</taxon>
        <taxon>Deinococci</taxon>
        <taxon>Deinococcales</taxon>
        <taxon>Deinococcaceae</taxon>
        <taxon>Deinococcus</taxon>
    </lineage>
</organism>
<sequence length="70" mass="7658">MATGVVRNVNVAGTYGKSVLSALQDDRANNRTRSQYRLRFAKLTDGDGNTDLAYLRQGEPPTSRPCKSPT</sequence>
<name>A0ABQ2G079_9DEIO</name>
<accession>A0ABQ2G079</accession>
<protein>
    <submittedName>
        <fullName evidence="2">Uncharacterized protein</fullName>
    </submittedName>
</protein>
<comment type="caution">
    <text evidence="2">The sequence shown here is derived from an EMBL/GenBank/DDBJ whole genome shotgun (WGS) entry which is preliminary data.</text>
</comment>
<proteinExistence type="predicted"/>
<keyword evidence="3" id="KW-1185">Reference proteome</keyword>
<dbReference type="RefSeq" id="WP_188968325.1">
    <property type="nucleotide sequence ID" value="NZ_BMOL01000001.1"/>
</dbReference>
<reference evidence="3" key="1">
    <citation type="journal article" date="2019" name="Int. J. Syst. Evol. Microbiol.">
        <title>The Global Catalogue of Microorganisms (GCM) 10K type strain sequencing project: providing services to taxonomists for standard genome sequencing and annotation.</title>
        <authorList>
            <consortium name="The Broad Institute Genomics Platform"/>
            <consortium name="The Broad Institute Genome Sequencing Center for Infectious Disease"/>
            <person name="Wu L."/>
            <person name="Ma J."/>
        </authorList>
    </citation>
    <scope>NUCLEOTIDE SEQUENCE [LARGE SCALE GENOMIC DNA]</scope>
    <source>
        <strain evidence="3">JCM 15442</strain>
    </source>
</reference>
<dbReference type="EMBL" id="BMOL01000001">
    <property type="protein sequence ID" value="GGL68486.1"/>
    <property type="molecule type" value="Genomic_DNA"/>
</dbReference>
<evidence type="ECO:0000313" key="2">
    <source>
        <dbReference type="EMBL" id="GGL68486.1"/>
    </source>
</evidence>
<dbReference type="Proteomes" id="UP000639973">
    <property type="component" value="Unassembled WGS sequence"/>
</dbReference>
<feature type="region of interest" description="Disordered" evidence="1">
    <location>
        <begin position="49"/>
        <end position="70"/>
    </location>
</feature>